<dbReference type="GO" id="GO:0005886">
    <property type="term" value="C:plasma membrane"/>
    <property type="evidence" value="ECO:0007669"/>
    <property type="project" value="UniProtKB-SubCell"/>
</dbReference>
<feature type="transmembrane region" description="Helical" evidence="11">
    <location>
        <begin position="292"/>
        <end position="311"/>
    </location>
</feature>
<accession>A0A1Y5PNX4</accession>
<dbReference type="KEGG" id="sphu:SPPYR_0550"/>
<protein>
    <submittedName>
        <fullName evidence="13">Glucose/galactose transporter</fullName>
    </submittedName>
</protein>
<evidence type="ECO:0000256" key="10">
    <source>
        <dbReference type="ARBA" id="ARBA00023136"/>
    </source>
</evidence>
<keyword evidence="5" id="KW-1003">Cell membrane</keyword>
<proteinExistence type="inferred from homology"/>
<evidence type="ECO:0000256" key="11">
    <source>
        <dbReference type="SAM" id="Phobius"/>
    </source>
</evidence>
<feature type="transmembrane region" description="Helical" evidence="11">
    <location>
        <begin position="155"/>
        <end position="176"/>
    </location>
</feature>
<dbReference type="InterPro" id="IPR036259">
    <property type="entry name" value="MFS_trans_sf"/>
</dbReference>
<evidence type="ECO:0000256" key="4">
    <source>
        <dbReference type="ARBA" id="ARBA00022448"/>
    </source>
</evidence>
<dbReference type="InterPro" id="IPR050375">
    <property type="entry name" value="MFS_TsgA-like"/>
</dbReference>
<feature type="transmembrane region" description="Helical" evidence="11">
    <location>
        <begin position="92"/>
        <end position="112"/>
    </location>
</feature>
<feature type="transmembrane region" description="Helical" evidence="11">
    <location>
        <begin position="401"/>
        <end position="421"/>
    </location>
</feature>
<feature type="transmembrane region" description="Helical" evidence="11">
    <location>
        <begin position="21"/>
        <end position="42"/>
    </location>
</feature>
<keyword evidence="9 11" id="KW-1133">Transmembrane helix</keyword>
<dbReference type="GO" id="GO:0005354">
    <property type="term" value="F:galactose transmembrane transporter activity"/>
    <property type="evidence" value="ECO:0007669"/>
    <property type="project" value="InterPro"/>
</dbReference>
<gene>
    <name evidence="13" type="primary">gluP</name>
    <name evidence="13" type="ORF">SPPYR_0550</name>
</gene>
<feature type="transmembrane region" description="Helical" evidence="11">
    <location>
        <begin position="203"/>
        <end position="230"/>
    </location>
</feature>
<dbReference type="InterPro" id="IPR020846">
    <property type="entry name" value="MFS_dom"/>
</dbReference>
<dbReference type="CDD" id="cd17394">
    <property type="entry name" value="MFS_FucP_like"/>
    <property type="match status" value="1"/>
</dbReference>
<dbReference type="Gene3D" id="1.20.1250.20">
    <property type="entry name" value="MFS general substrate transporter like domains"/>
    <property type="match status" value="2"/>
</dbReference>
<dbReference type="NCBIfam" id="TIGR01272">
    <property type="entry name" value="gluP"/>
    <property type="match status" value="1"/>
</dbReference>
<reference evidence="13" key="1">
    <citation type="submission" date="2016-03" db="EMBL/GenBank/DDBJ databases">
        <authorList>
            <person name="Ploux O."/>
        </authorList>
    </citation>
    <scope>NUCLEOTIDE SEQUENCE</scope>
    <source>
        <strain evidence="13">UC10</strain>
    </source>
</reference>
<comment type="subcellular location">
    <subcellularLocation>
        <location evidence="2">Cell inner membrane</location>
        <topology evidence="2">Multi-pass membrane protein</topology>
    </subcellularLocation>
</comment>
<sequence>MPVPSGVPTSSGSPPAGPARSYTAALTLLASLFFMWGFITVINNTLLPHLRSVFDLSYTQTTLIESVWFIAYFVASIPSAKLIERIGYQKALVVGLLIMAAGSLGMMLAASLPSYGVTLVMLFIIACGISLLQVAANPYVVVVGAPETASSRLNLVQAMNSAGTMLAPMFGAYLILGRSKGGTAEAGTVLTQAERLADAHSVILPYGLVAVALLILAVIIARFPLPAMGAATSRVSREERKHHSLWRHRNLVWGIPAIFIYLIAEIGVANLFVNFVSQPDIANLTHEQAGNYLTFLWGGMMVGRFLGAAIMQRVSAEALLAAFSIGAFIVMLVTVFAHGPVAMWSLILVGLFHSIMFPTIFALGIRGLGPLTEEGSGLLIMAIAGGALVVVQGWLADLYGLQMSFLLTAACELYILFYALWGSKPVVSGEGPAAVEPPGMVPSDAS</sequence>
<evidence type="ECO:0000256" key="5">
    <source>
        <dbReference type="ARBA" id="ARBA00022475"/>
    </source>
</evidence>
<feature type="domain" description="Major facilitator superfamily (MFS) profile" evidence="12">
    <location>
        <begin position="25"/>
        <end position="427"/>
    </location>
</feature>
<evidence type="ECO:0000256" key="9">
    <source>
        <dbReference type="ARBA" id="ARBA00022989"/>
    </source>
</evidence>
<dbReference type="EMBL" id="LT598653">
    <property type="protein sequence ID" value="SBV31670.1"/>
    <property type="molecule type" value="Genomic_DNA"/>
</dbReference>
<dbReference type="GO" id="GO:1904659">
    <property type="term" value="P:D-glucose transmembrane transport"/>
    <property type="evidence" value="ECO:0007669"/>
    <property type="project" value="InterPro"/>
</dbReference>
<evidence type="ECO:0000313" key="13">
    <source>
        <dbReference type="EMBL" id="SBV31670.1"/>
    </source>
</evidence>
<dbReference type="SUPFAM" id="SSF103473">
    <property type="entry name" value="MFS general substrate transporter"/>
    <property type="match status" value="1"/>
</dbReference>
<dbReference type="AlphaFoldDB" id="A0A1Y5PNX4"/>
<keyword evidence="7" id="KW-0762">Sugar transport</keyword>
<feature type="transmembrane region" description="Helical" evidence="11">
    <location>
        <begin position="118"/>
        <end position="143"/>
    </location>
</feature>
<feature type="transmembrane region" description="Helical" evidence="11">
    <location>
        <begin position="251"/>
        <end position="272"/>
    </location>
</feature>
<dbReference type="PROSITE" id="PS50850">
    <property type="entry name" value="MFS"/>
    <property type="match status" value="1"/>
</dbReference>
<evidence type="ECO:0000259" key="12">
    <source>
        <dbReference type="PROSITE" id="PS50850"/>
    </source>
</evidence>
<evidence type="ECO:0000256" key="7">
    <source>
        <dbReference type="ARBA" id="ARBA00022597"/>
    </source>
</evidence>
<evidence type="ECO:0000256" key="1">
    <source>
        <dbReference type="ARBA" id="ARBA00003321"/>
    </source>
</evidence>
<evidence type="ECO:0000256" key="3">
    <source>
        <dbReference type="ARBA" id="ARBA00009120"/>
    </source>
</evidence>
<dbReference type="PANTHER" id="PTHR43702:SF3">
    <property type="entry name" value="PROTEIN TSGA"/>
    <property type="match status" value="1"/>
</dbReference>
<dbReference type="PANTHER" id="PTHR43702">
    <property type="entry name" value="L-FUCOSE-PROTON SYMPORTER"/>
    <property type="match status" value="1"/>
</dbReference>
<comment type="function">
    <text evidence="1">Intake of glucose and galactose.</text>
</comment>
<feature type="transmembrane region" description="Helical" evidence="11">
    <location>
        <begin position="318"/>
        <end position="337"/>
    </location>
</feature>
<dbReference type="GO" id="GO:0055056">
    <property type="term" value="F:D-glucose transmembrane transporter activity"/>
    <property type="evidence" value="ECO:0007669"/>
    <property type="project" value="InterPro"/>
</dbReference>
<organism evidence="13">
    <name type="scientific">uncultured Sphingopyxis sp</name>
    <dbReference type="NCBI Taxonomy" id="310581"/>
    <lineage>
        <taxon>Bacteria</taxon>
        <taxon>Pseudomonadati</taxon>
        <taxon>Pseudomonadota</taxon>
        <taxon>Alphaproteobacteria</taxon>
        <taxon>Sphingomonadales</taxon>
        <taxon>Sphingomonadaceae</taxon>
        <taxon>Sphingopyxis</taxon>
        <taxon>environmental samples</taxon>
    </lineage>
</organism>
<name>A0A1Y5PNX4_9SPHN</name>
<keyword evidence="4" id="KW-0813">Transport</keyword>
<evidence type="ECO:0000256" key="8">
    <source>
        <dbReference type="ARBA" id="ARBA00022692"/>
    </source>
</evidence>
<feature type="transmembrane region" description="Helical" evidence="11">
    <location>
        <begin position="377"/>
        <end position="395"/>
    </location>
</feature>
<feature type="transmembrane region" description="Helical" evidence="11">
    <location>
        <begin position="343"/>
        <end position="365"/>
    </location>
</feature>
<evidence type="ECO:0000256" key="2">
    <source>
        <dbReference type="ARBA" id="ARBA00004429"/>
    </source>
</evidence>
<keyword evidence="10 11" id="KW-0472">Membrane</keyword>
<dbReference type="RefSeq" id="WP_295323432.1">
    <property type="nucleotide sequence ID" value="NZ_LT598653.1"/>
</dbReference>
<dbReference type="InterPro" id="IPR005964">
    <property type="entry name" value="Glc/Gal_transptr_bac"/>
</dbReference>
<comment type="similarity">
    <text evidence="3">Belongs to the major facilitator superfamily. FHS transporter (TC 2.A.1.7) family.</text>
</comment>
<dbReference type="Pfam" id="PF07690">
    <property type="entry name" value="MFS_1"/>
    <property type="match status" value="1"/>
</dbReference>
<evidence type="ECO:0000256" key="6">
    <source>
        <dbReference type="ARBA" id="ARBA00022519"/>
    </source>
</evidence>
<keyword evidence="6" id="KW-0997">Cell inner membrane</keyword>
<dbReference type="InterPro" id="IPR011701">
    <property type="entry name" value="MFS"/>
</dbReference>
<keyword evidence="8 11" id="KW-0812">Transmembrane</keyword>